<evidence type="ECO:0000313" key="2">
    <source>
        <dbReference type="EMBL" id="OQP39127.1"/>
    </source>
</evidence>
<keyword evidence="1" id="KW-0472">Membrane</keyword>
<dbReference type="EMBL" id="LWBO01000084">
    <property type="protein sequence ID" value="OQP39127.1"/>
    <property type="molecule type" value="Genomic_DNA"/>
</dbReference>
<dbReference type="RefSeq" id="WP_014217105.1">
    <property type="nucleotide sequence ID" value="NZ_LWBO01000084.1"/>
</dbReference>
<evidence type="ECO:0000256" key="1">
    <source>
        <dbReference type="SAM" id="Phobius"/>
    </source>
</evidence>
<evidence type="ECO:0000313" key="3">
    <source>
        <dbReference type="Proteomes" id="UP000192277"/>
    </source>
</evidence>
<gene>
    <name evidence="2" type="ORF">A4D02_17510</name>
</gene>
<feature type="transmembrane region" description="Helical" evidence="1">
    <location>
        <begin position="73"/>
        <end position="93"/>
    </location>
</feature>
<keyword evidence="1" id="KW-1133">Transmembrane helix</keyword>
<comment type="caution">
    <text evidence="2">The sequence shown here is derived from an EMBL/GenBank/DDBJ whole genome shotgun (WGS) entry which is preliminary data.</text>
</comment>
<keyword evidence="3" id="KW-1185">Reference proteome</keyword>
<name>A0ABX3NLQ7_9BACT</name>
<reference evidence="2 3" key="1">
    <citation type="submission" date="2016-04" db="EMBL/GenBank/DDBJ databases">
        <authorList>
            <person name="Chen L."/>
            <person name="Zhuang W."/>
            <person name="Wang G."/>
        </authorList>
    </citation>
    <scope>NUCLEOTIDE SEQUENCE [LARGE SCALE GENOMIC DNA]</scope>
    <source>
        <strain evidence="3">GR20</strain>
    </source>
</reference>
<accession>A0ABX3NLQ7</accession>
<dbReference type="Proteomes" id="UP000192277">
    <property type="component" value="Unassembled WGS sequence"/>
</dbReference>
<organism evidence="2 3">
    <name type="scientific">Niastella koreensis</name>
    <dbReference type="NCBI Taxonomy" id="354356"/>
    <lineage>
        <taxon>Bacteria</taxon>
        <taxon>Pseudomonadati</taxon>
        <taxon>Bacteroidota</taxon>
        <taxon>Chitinophagia</taxon>
        <taxon>Chitinophagales</taxon>
        <taxon>Chitinophagaceae</taxon>
        <taxon>Niastella</taxon>
    </lineage>
</organism>
<sequence length="678" mass="77253">MRNELELLATIEKYLNNEMTAGEKAAFERELSADAQLQEAVTLQQEVMKGIDNLIVKQQIKQARKRFYRNRNFTRWGLTGLVVVIAIVSILYYRKQHHHTYNENQVTAVSAGGDEKLPSQAFLVHAGSDTIVETKGGLVIQVPANGFLDENKQPVQGDIELTIKEALDAASIMGAGLSSTSGNELLESAGMFQVNAQQKGKMVSINPAAGLRIELPTDSLLPGMKLFKGNRLPDGRIDWVDPKSLEQDLTPVDILSLNFYPPGYLDSLAKWGYESHNKKFTDSLYYSFSILFQQEGENIGTRYQISDSTPLYEHPQQACGINPAKIKAIWNNKFQNTLLATRQFEERLAYIHQSNDNSVLDLYINNLDKNLSAIDFMAAQLVSGKLKKQFLAFTARHDGQVKISSALGQKLRQYYETKSRLFMEAVAKTNREFWEQQAKLDELAAEKKGAHEKESRERTSRVYAEELKVNLKSVYGQLGYDTSITPRMPNSKVYKIDIIITGWYNVDRFVKDVTASRTTGSYTDPETGKTATIKYQPVSFQINKPEQYDTLYVYLLPDKLNSFIRIPQVNGQYLGKLNELLQYKLVCIAYKNGEPFYYSRPAIEAKSYWGIELSAVTQPELTRLLNQEGGAQLQTDVKKEMEYFRFCQNDLKRQKRNAFIQELWYRVYPMIYHCAVAK</sequence>
<protein>
    <submittedName>
        <fullName evidence="2">Uncharacterized protein</fullName>
    </submittedName>
</protein>
<keyword evidence="1" id="KW-0812">Transmembrane</keyword>
<proteinExistence type="predicted"/>